<dbReference type="Proteomes" id="UP000663828">
    <property type="component" value="Unassembled WGS sequence"/>
</dbReference>
<feature type="domain" description="Ubiquitin-like" evidence="2">
    <location>
        <begin position="141"/>
        <end position="220"/>
    </location>
</feature>
<feature type="compositionally biased region" description="Basic and acidic residues" evidence="1">
    <location>
        <begin position="1"/>
        <end position="20"/>
    </location>
</feature>
<dbReference type="PROSITE" id="PS50053">
    <property type="entry name" value="UBIQUITIN_2"/>
    <property type="match status" value="1"/>
</dbReference>
<feature type="region of interest" description="Disordered" evidence="1">
    <location>
        <begin position="1"/>
        <end position="91"/>
    </location>
</feature>
<evidence type="ECO:0000256" key="1">
    <source>
        <dbReference type="SAM" id="MobiDB-lite"/>
    </source>
</evidence>
<name>A0A814L3C2_ADIRI</name>
<keyword evidence="4" id="KW-1185">Reference proteome</keyword>
<comment type="caution">
    <text evidence="3">The sequence shown here is derived from an EMBL/GenBank/DDBJ whole genome shotgun (WGS) entry which is preliminary data.</text>
</comment>
<feature type="non-terminal residue" evidence="3">
    <location>
        <position position="1"/>
    </location>
</feature>
<evidence type="ECO:0000259" key="2">
    <source>
        <dbReference type="PROSITE" id="PS50053"/>
    </source>
</evidence>
<gene>
    <name evidence="3" type="ORF">XAT740_LOCUS16212</name>
</gene>
<dbReference type="Gene3D" id="3.10.20.90">
    <property type="entry name" value="Phosphatidylinositol 3-kinase Catalytic Subunit, Chain A, domain 1"/>
    <property type="match status" value="1"/>
</dbReference>
<accession>A0A814L3C2</accession>
<sequence>MSTVKLSKEKKQSRPNRGFDPRGQQRQPPPLMRPNTSMDDVRRPLQEYRGSRYSPPPERRLEMNFPPRERQNQYSNDYAPQREYAPLPAKQLYRSPSYDLNDGMNNMKINPVRKDRLQYNPAVNGRYYSSEGAVASASPPINISFMVMKGQTIQVQIRSSPSLAEFRKVVEKNISTDVDDYRFIIESKQLDLFDSSRFNMQKSLIQNGVTIFVLQRMKGGSRSQNTQSYMEVAKIIDEIKQYLPQELERSMHRNAICVACQETKKCAQLCCWPICAECFITYYKSTNFNLKCTDC</sequence>
<feature type="compositionally biased region" description="Basic and acidic residues" evidence="1">
    <location>
        <begin position="57"/>
        <end position="71"/>
    </location>
</feature>
<evidence type="ECO:0000313" key="3">
    <source>
        <dbReference type="EMBL" id="CAF1059602.1"/>
    </source>
</evidence>
<feature type="compositionally biased region" description="Basic and acidic residues" evidence="1">
    <location>
        <begin position="39"/>
        <end position="50"/>
    </location>
</feature>
<dbReference type="SUPFAM" id="SSF54236">
    <property type="entry name" value="Ubiquitin-like"/>
    <property type="match status" value="1"/>
</dbReference>
<protein>
    <recommendedName>
        <fullName evidence="2">Ubiquitin-like domain-containing protein</fullName>
    </recommendedName>
</protein>
<dbReference type="EMBL" id="CAJNOR010001028">
    <property type="protein sequence ID" value="CAF1059602.1"/>
    <property type="molecule type" value="Genomic_DNA"/>
</dbReference>
<dbReference type="InterPro" id="IPR000626">
    <property type="entry name" value="Ubiquitin-like_dom"/>
</dbReference>
<dbReference type="AlphaFoldDB" id="A0A814L3C2"/>
<reference evidence="3" key="1">
    <citation type="submission" date="2021-02" db="EMBL/GenBank/DDBJ databases">
        <authorList>
            <person name="Nowell W R."/>
        </authorList>
    </citation>
    <scope>NUCLEOTIDE SEQUENCE</scope>
</reference>
<organism evidence="3 4">
    <name type="scientific">Adineta ricciae</name>
    <name type="common">Rotifer</name>
    <dbReference type="NCBI Taxonomy" id="249248"/>
    <lineage>
        <taxon>Eukaryota</taxon>
        <taxon>Metazoa</taxon>
        <taxon>Spiralia</taxon>
        <taxon>Gnathifera</taxon>
        <taxon>Rotifera</taxon>
        <taxon>Eurotatoria</taxon>
        <taxon>Bdelloidea</taxon>
        <taxon>Adinetida</taxon>
        <taxon>Adinetidae</taxon>
        <taxon>Adineta</taxon>
    </lineage>
</organism>
<dbReference type="InterPro" id="IPR029071">
    <property type="entry name" value="Ubiquitin-like_domsf"/>
</dbReference>
<evidence type="ECO:0000313" key="4">
    <source>
        <dbReference type="Proteomes" id="UP000663828"/>
    </source>
</evidence>
<proteinExistence type="predicted"/>